<dbReference type="OrthoDB" id="10634590at2759"/>
<organism evidence="1 2">
    <name type="scientific">Phialocephala subalpina</name>
    <dbReference type="NCBI Taxonomy" id="576137"/>
    <lineage>
        <taxon>Eukaryota</taxon>
        <taxon>Fungi</taxon>
        <taxon>Dikarya</taxon>
        <taxon>Ascomycota</taxon>
        <taxon>Pezizomycotina</taxon>
        <taxon>Leotiomycetes</taxon>
        <taxon>Helotiales</taxon>
        <taxon>Mollisiaceae</taxon>
        <taxon>Phialocephala</taxon>
        <taxon>Phialocephala fortinii species complex</taxon>
    </lineage>
</organism>
<accession>A0A1L7WHK9</accession>
<reference evidence="1 2" key="1">
    <citation type="submission" date="2016-03" db="EMBL/GenBank/DDBJ databases">
        <authorList>
            <person name="Ploux O."/>
        </authorList>
    </citation>
    <scope>NUCLEOTIDE SEQUENCE [LARGE SCALE GENOMIC DNA]</scope>
    <source>
        <strain evidence="1 2">UAMH 11012</strain>
    </source>
</reference>
<proteinExistence type="predicted"/>
<dbReference type="Proteomes" id="UP000184330">
    <property type="component" value="Unassembled WGS sequence"/>
</dbReference>
<dbReference type="AlphaFoldDB" id="A0A1L7WHK9"/>
<sequence>MALRLENMQEPHLDPRWQKVSNYIRIRKLEFCQPNCPQCEQWQAHEPLPRRTFIENLLAVRHGQKELEYYERKRLEVLTRQQEVLVDNSNLVRTRREESQYQLDIIELKAALDVSEVLQGVFQLIWNVGVRDEEEAIIDFILRSRRFLKDSSEREESRKQILAIIEQYRMLMDSWIEQHCQGLRAFYEEADRRTDETKWAMADGQRMIDQGISWYIEKQQTLFNDVPILLFRRGW</sequence>
<keyword evidence="2" id="KW-1185">Reference proteome</keyword>
<name>A0A1L7WHK9_9HELO</name>
<protein>
    <submittedName>
        <fullName evidence="1">Uncharacterized protein</fullName>
    </submittedName>
</protein>
<dbReference type="EMBL" id="FJOG01000002">
    <property type="protein sequence ID" value="CZR52256.1"/>
    <property type="molecule type" value="Genomic_DNA"/>
</dbReference>
<evidence type="ECO:0000313" key="1">
    <source>
        <dbReference type="EMBL" id="CZR52256.1"/>
    </source>
</evidence>
<evidence type="ECO:0000313" key="2">
    <source>
        <dbReference type="Proteomes" id="UP000184330"/>
    </source>
</evidence>
<gene>
    <name evidence="1" type="ORF">PAC_02133</name>
</gene>